<sequence>DRAAPRNNRPRPRGPPPAPARAGLGVRQDRAADGGPGPRRRRGRDRLHGLHRPDHRRRRAAGHPRRGRHRLPRVPRRPGQDPAPEGARRAARRPPAAVAPRPAGRAGRRPVRPADQQPLPVHRDRRVRRDARRVRRADRHRRAGDGAQLGQEPRLRGRGHLTGPVRRAARGPRRRRLHPGGSPGPGRRRVRAHRHLRRRRRQLDGQRRDRHLRPFDGLRRTGRLPGLGGGDLGQGGGAPLRGEPAPAGRALPERVRRRRPGRGRAAARQGDVLQQLRRHRRGPPLGPRLRGAGRRDHQAREPVRDRRRRRHRRGAPAGPRLRPRLRLRRRDRHEPAGQRGDGRAGRRGVHRGGRGPGVRGRRRRGAGPEEEHPDPRRRAAHPGRGRDAWDRRRDAPAAPRPDRARARPGGALDAGRRRAGLRRDPGRPRVRLAGRPRRQEQRDPAGRRRCLRRRRDGPGQPGGLLPARGRAGGGPGAGRRRGLRRVLPVRRRAPDPARRRRPGHRPAGRLGPRRGGHRGRPGRRRDALRHWGPALLPL</sequence>
<feature type="compositionally biased region" description="Basic residues" evidence="1">
    <location>
        <begin position="186"/>
        <end position="201"/>
    </location>
</feature>
<feature type="non-terminal residue" evidence="2">
    <location>
        <position position="538"/>
    </location>
</feature>
<feature type="compositionally biased region" description="Basic and acidic residues" evidence="1">
    <location>
        <begin position="332"/>
        <end position="344"/>
    </location>
</feature>
<feature type="compositionally biased region" description="Basic residues" evidence="1">
    <location>
        <begin position="478"/>
        <end position="491"/>
    </location>
</feature>
<evidence type="ECO:0000256" key="1">
    <source>
        <dbReference type="SAM" id="MobiDB-lite"/>
    </source>
</evidence>
<proteinExistence type="predicted"/>
<dbReference type="EMBL" id="CADCTS010000260">
    <property type="protein sequence ID" value="CAA9307339.1"/>
    <property type="molecule type" value="Genomic_DNA"/>
</dbReference>
<accession>A0A6J4KIT8</accession>
<feature type="compositionally biased region" description="Basic and acidic residues" evidence="1">
    <location>
        <begin position="202"/>
        <end position="219"/>
    </location>
</feature>
<feature type="non-terminal residue" evidence="2">
    <location>
        <position position="1"/>
    </location>
</feature>
<feature type="compositionally biased region" description="Basic and acidic residues" evidence="1">
    <location>
        <begin position="293"/>
        <end position="304"/>
    </location>
</feature>
<feature type="compositionally biased region" description="Gly residues" evidence="1">
    <location>
        <begin position="225"/>
        <end position="239"/>
    </location>
</feature>
<feature type="compositionally biased region" description="Basic residues" evidence="1">
    <location>
        <begin position="167"/>
        <end position="178"/>
    </location>
</feature>
<feature type="compositionally biased region" description="Basic residues" evidence="1">
    <location>
        <begin position="53"/>
        <end position="76"/>
    </location>
</feature>
<feature type="compositionally biased region" description="Basic residues" evidence="1">
    <location>
        <begin position="498"/>
        <end position="523"/>
    </location>
</feature>
<feature type="compositionally biased region" description="Basic residues" evidence="1">
    <location>
        <begin position="321"/>
        <end position="331"/>
    </location>
</feature>
<reference evidence="2" key="1">
    <citation type="submission" date="2020-02" db="EMBL/GenBank/DDBJ databases">
        <authorList>
            <person name="Meier V. D."/>
        </authorList>
    </citation>
    <scope>NUCLEOTIDE SEQUENCE</scope>
    <source>
        <strain evidence="2">AVDCRST_MAG48</strain>
    </source>
</reference>
<feature type="compositionally biased region" description="Low complexity" evidence="1">
    <location>
        <begin position="93"/>
        <end position="105"/>
    </location>
</feature>
<keyword evidence="2" id="KW-0378">Hydrolase</keyword>
<feature type="compositionally biased region" description="Basic and acidic residues" evidence="1">
    <location>
        <begin position="437"/>
        <end position="446"/>
    </location>
</feature>
<organism evidence="2">
    <name type="scientific">uncultured Friedmanniella sp</name>
    <dbReference type="NCBI Taxonomy" id="335381"/>
    <lineage>
        <taxon>Bacteria</taxon>
        <taxon>Bacillati</taxon>
        <taxon>Actinomycetota</taxon>
        <taxon>Actinomycetes</taxon>
        <taxon>Propionibacteriales</taxon>
        <taxon>Nocardioidaceae</taxon>
        <taxon>Friedmanniella</taxon>
        <taxon>environmental samples</taxon>
    </lineage>
</organism>
<evidence type="ECO:0000313" key="2">
    <source>
        <dbReference type="EMBL" id="CAA9307339.1"/>
    </source>
</evidence>
<protein>
    <submittedName>
        <fullName evidence="2">IMP cyclohydrolase / Phosphoribosylaminoimidazolecarboxamide formyltransferase</fullName>
        <ecNumber evidence="2">2.1.2.3</ecNumber>
        <ecNumber evidence="2">3.5.4.10</ecNumber>
    </submittedName>
</protein>
<feature type="compositionally biased region" description="Basic residues" evidence="1">
    <location>
        <begin position="305"/>
        <end position="314"/>
    </location>
</feature>
<feature type="compositionally biased region" description="Basic residues" evidence="1">
    <location>
        <begin position="345"/>
        <end position="365"/>
    </location>
</feature>
<dbReference type="EC" id="2.1.2.3" evidence="2"/>
<keyword evidence="2" id="KW-0808">Transferase</keyword>
<dbReference type="AlphaFoldDB" id="A0A6J4KIT8"/>
<gene>
    <name evidence="2" type="ORF">AVDCRST_MAG48-1792</name>
</gene>
<name>A0A6J4KIT8_9ACTN</name>
<dbReference type="EC" id="3.5.4.10" evidence="2"/>
<dbReference type="GO" id="GO:0004643">
    <property type="term" value="F:phosphoribosylaminoimidazolecarboxamide formyltransferase activity"/>
    <property type="evidence" value="ECO:0007669"/>
    <property type="project" value="UniProtKB-EC"/>
</dbReference>
<feature type="region of interest" description="Disordered" evidence="1">
    <location>
        <begin position="1"/>
        <end position="538"/>
    </location>
</feature>
<feature type="compositionally biased region" description="Basic and acidic residues" evidence="1">
    <location>
        <begin position="366"/>
        <end position="377"/>
    </location>
</feature>
<feature type="compositionally biased region" description="Basic residues" evidence="1">
    <location>
        <begin position="123"/>
        <end position="142"/>
    </location>
</feature>
<dbReference type="GO" id="GO:0003937">
    <property type="term" value="F:IMP cyclohydrolase activity"/>
    <property type="evidence" value="ECO:0007669"/>
    <property type="project" value="UniProtKB-EC"/>
</dbReference>
<feature type="compositionally biased region" description="Basic and acidic residues" evidence="1">
    <location>
        <begin position="384"/>
        <end position="405"/>
    </location>
</feature>